<keyword evidence="1" id="KW-0732">Signal</keyword>
<feature type="chain" id="PRO_5014824452" evidence="1">
    <location>
        <begin position="21"/>
        <end position="73"/>
    </location>
</feature>
<reference evidence="2" key="1">
    <citation type="submission" date="2018-01" db="EMBL/GenBank/DDBJ databases">
        <title>An insight into the sialome of Amazonian anophelines.</title>
        <authorList>
            <person name="Ribeiro J.M."/>
            <person name="Scarpassa V."/>
            <person name="Calvo E."/>
        </authorList>
    </citation>
    <scope>NUCLEOTIDE SEQUENCE</scope>
    <source>
        <tissue evidence="2">Salivary glands</tissue>
    </source>
</reference>
<organism evidence="2">
    <name type="scientific">Anopheles triannulatus</name>
    <dbReference type="NCBI Taxonomy" id="58253"/>
    <lineage>
        <taxon>Eukaryota</taxon>
        <taxon>Metazoa</taxon>
        <taxon>Ecdysozoa</taxon>
        <taxon>Arthropoda</taxon>
        <taxon>Hexapoda</taxon>
        <taxon>Insecta</taxon>
        <taxon>Pterygota</taxon>
        <taxon>Neoptera</taxon>
        <taxon>Endopterygota</taxon>
        <taxon>Diptera</taxon>
        <taxon>Nematocera</taxon>
        <taxon>Culicoidea</taxon>
        <taxon>Culicidae</taxon>
        <taxon>Anophelinae</taxon>
        <taxon>Anopheles</taxon>
    </lineage>
</organism>
<sequence>MKTLKIKLFDLIVLVCLVLSVNNFLPSSFCDLPFQWHFRNTFCYTIRERFIYRIAFIPPYNSSTKLRQNGRAV</sequence>
<evidence type="ECO:0000256" key="1">
    <source>
        <dbReference type="SAM" id="SignalP"/>
    </source>
</evidence>
<accession>A0A2M4B3X6</accession>
<proteinExistence type="predicted"/>
<dbReference type="AlphaFoldDB" id="A0A2M4B3X6"/>
<dbReference type="EMBL" id="GGFK01014426">
    <property type="protein sequence ID" value="MBW47747.1"/>
    <property type="molecule type" value="Transcribed_RNA"/>
</dbReference>
<evidence type="ECO:0000313" key="2">
    <source>
        <dbReference type="EMBL" id="MBW47747.1"/>
    </source>
</evidence>
<feature type="signal peptide" evidence="1">
    <location>
        <begin position="1"/>
        <end position="20"/>
    </location>
</feature>
<protein>
    <submittedName>
        <fullName evidence="2">Putative secreted protein</fullName>
    </submittedName>
</protein>
<name>A0A2M4B3X6_9DIPT</name>